<dbReference type="EMBL" id="KU647626">
    <property type="protein sequence ID" value="AMM44211.1"/>
    <property type="molecule type" value="Genomic_DNA"/>
</dbReference>
<keyword evidence="2" id="KW-1185">Reference proteome</keyword>
<evidence type="ECO:0000313" key="2">
    <source>
        <dbReference type="Proteomes" id="UP000201386"/>
    </source>
</evidence>
<gene>
    <name evidence="1" type="primary">41</name>
    <name evidence="1" type="ORF">KELLEZIO_41</name>
</gene>
<organism evidence="1 2">
    <name type="scientific">Arthrobacter phage KellEzio</name>
    <dbReference type="NCBI Taxonomy" id="1796995"/>
    <lineage>
        <taxon>Viruses</taxon>
        <taxon>Duplodnaviria</taxon>
        <taxon>Heunggongvirae</taxon>
        <taxon>Uroviricota</taxon>
        <taxon>Caudoviricetes</taxon>
        <taxon>Kelleziovirus</taxon>
        <taxon>Kelleziovirus kellezzio</taxon>
    </lineage>
</organism>
<protein>
    <submittedName>
        <fullName evidence="1">Uncharacterized protein</fullName>
    </submittedName>
</protein>
<dbReference type="Proteomes" id="UP000201386">
    <property type="component" value="Segment"/>
</dbReference>
<proteinExistence type="predicted"/>
<dbReference type="KEGG" id="vg:29124753"/>
<sequence length="108" mass="12544">MSELTARTWAHGLPEWITPEIAAEATRRYFTSPAEGGKESPYYTTRHLVYFAQKVHKEAQERRQFEQLHHRLSSAHHPQREIAQQGDQRIRSLRDALNHVGLMKGIEA</sequence>
<dbReference type="GeneID" id="29124753"/>
<evidence type="ECO:0000313" key="1">
    <source>
        <dbReference type="EMBL" id="AMM44211.1"/>
    </source>
</evidence>
<accession>A0A140G6C6</accession>
<dbReference type="RefSeq" id="YP_009301298.1">
    <property type="nucleotide sequence ID" value="NC_031231.1"/>
</dbReference>
<reference evidence="1 2" key="1">
    <citation type="submission" date="2016-02" db="EMBL/GenBank/DDBJ databases">
        <authorList>
            <person name="Lynch K.C."/>
            <person name="Doan M."/>
            <person name="Paisley J.T."/>
            <person name="Allen K.G."/>
            <person name="Gaffney B.L."/>
            <person name="Rinehart C.A."/>
            <person name="King R.A."/>
            <person name="Staples A."/>
            <person name="Bowman C.A."/>
            <person name="Russell D.A."/>
            <person name="Pope W.H."/>
            <person name="Jacobs-Sera D."/>
            <person name="Hendrix R.W."/>
            <person name="Hatfull G.F."/>
        </authorList>
    </citation>
    <scope>NUCLEOTIDE SEQUENCE [LARGE SCALE GENOMIC DNA]</scope>
</reference>
<name>A0A140G6C6_9CAUD</name>